<keyword evidence="2" id="KW-1133">Transmembrane helix</keyword>
<keyword evidence="2" id="KW-0812">Transmembrane</keyword>
<feature type="transmembrane region" description="Helical" evidence="2">
    <location>
        <begin position="43"/>
        <end position="61"/>
    </location>
</feature>
<evidence type="ECO:0000256" key="1">
    <source>
        <dbReference type="SAM" id="Coils"/>
    </source>
</evidence>
<dbReference type="Gramene" id="PNW78319">
    <property type="protein sequence ID" value="PNW78319"/>
    <property type="gene ID" value="CHLRE_09g402200v5"/>
</dbReference>
<accession>A0A2K3DCR4</accession>
<dbReference type="AlphaFoldDB" id="A0A2K3DCR4"/>
<dbReference type="ExpressionAtlas" id="A0A2K3DCR4">
    <property type="expression patterns" value="baseline and differential"/>
</dbReference>
<gene>
    <name evidence="3" type="ORF">CHLRE_09g402200v5</name>
</gene>
<evidence type="ECO:0000313" key="3">
    <source>
        <dbReference type="EMBL" id="PNW78319.1"/>
    </source>
</evidence>
<evidence type="ECO:0000313" key="4">
    <source>
        <dbReference type="Proteomes" id="UP000006906"/>
    </source>
</evidence>
<keyword evidence="4" id="KW-1185">Reference proteome</keyword>
<protein>
    <submittedName>
        <fullName evidence="3">Uncharacterized protein</fullName>
    </submittedName>
</protein>
<keyword evidence="2" id="KW-0472">Membrane</keyword>
<sequence>MRTGVHPRMVKRPQPSRIVGRAGWFLRLFSPEPIPPPKPQLDVATVGLYVITVVVMIMLTMSIKADIASVKDDLNKNISAVKDDVNGLRLDLKSLSNKFDKLDVKHNEVKAKNAGLDRLVVQLQNDVNIALLGKRGFRRPRRRRRRLVSVCAPSSITS</sequence>
<dbReference type="RefSeq" id="XP_042920777.1">
    <property type="nucleotide sequence ID" value="XM_043066060.1"/>
</dbReference>
<keyword evidence="1" id="KW-0175">Coiled coil</keyword>
<proteinExistence type="predicted"/>
<feature type="coiled-coil region" evidence="1">
    <location>
        <begin position="71"/>
        <end position="112"/>
    </location>
</feature>
<organism evidence="3 4">
    <name type="scientific">Chlamydomonas reinhardtii</name>
    <name type="common">Chlamydomonas smithii</name>
    <dbReference type="NCBI Taxonomy" id="3055"/>
    <lineage>
        <taxon>Eukaryota</taxon>
        <taxon>Viridiplantae</taxon>
        <taxon>Chlorophyta</taxon>
        <taxon>core chlorophytes</taxon>
        <taxon>Chlorophyceae</taxon>
        <taxon>CS clade</taxon>
        <taxon>Chlamydomonadales</taxon>
        <taxon>Chlamydomonadaceae</taxon>
        <taxon>Chlamydomonas</taxon>
    </lineage>
</organism>
<dbReference type="EMBL" id="CM008970">
    <property type="protein sequence ID" value="PNW78319.1"/>
    <property type="molecule type" value="Genomic_DNA"/>
</dbReference>
<evidence type="ECO:0000256" key="2">
    <source>
        <dbReference type="SAM" id="Phobius"/>
    </source>
</evidence>
<dbReference type="InParanoid" id="A0A2K3DCR4"/>
<reference evidence="3 4" key="1">
    <citation type="journal article" date="2007" name="Science">
        <title>The Chlamydomonas genome reveals the evolution of key animal and plant functions.</title>
        <authorList>
            <person name="Merchant S.S."/>
            <person name="Prochnik S.E."/>
            <person name="Vallon O."/>
            <person name="Harris E.H."/>
            <person name="Karpowicz S.J."/>
            <person name="Witman G.B."/>
            <person name="Terry A."/>
            <person name="Salamov A."/>
            <person name="Fritz-Laylin L.K."/>
            <person name="Marechal-Drouard L."/>
            <person name="Marshall W.F."/>
            <person name="Qu L.H."/>
            <person name="Nelson D.R."/>
            <person name="Sanderfoot A.A."/>
            <person name="Spalding M.H."/>
            <person name="Kapitonov V.V."/>
            <person name="Ren Q."/>
            <person name="Ferris P."/>
            <person name="Lindquist E."/>
            <person name="Shapiro H."/>
            <person name="Lucas S.M."/>
            <person name="Grimwood J."/>
            <person name="Schmutz J."/>
            <person name="Cardol P."/>
            <person name="Cerutti H."/>
            <person name="Chanfreau G."/>
            <person name="Chen C.L."/>
            <person name="Cognat V."/>
            <person name="Croft M.T."/>
            <person name="Dent R."/>
            <person name="Dutcher S."/>
            <person name="Fernandez E."/>
            <person name="Fukuzawa H."/>
            <person name="Gonzalez-Ballester D."/>
            <person name="Gonzalez-Halphen D."/>
            <person name="Hallmann A."/>
            <person name="Hanikenne M."/>
            <person name="Hippler M."/>
            <person name="Inwood W."/>
            <person name="Jabbari K."/>
            <person name="Kalanon M."/>
            <person name="Kuras R."/>
            <person name="Lefebvre P.A."/>
            <person name="Lemaire S.D."/>
            <person name="Lobanov A.V."/>
            <person name="Lohr M."/>
            <person name="Manuell A."/>
            <person name="Meier I."/>
            <person name="Mets L."/>
            <person name="Mittag M."/>
            <person name="Mittelmeier T."/>
            <person name="Moroney J.V."/>
            <person name="Moseley J."/>
            <person name="Napoli C."/>
            <person name="Nedelcu A.M."/>
            <person name="Niyogi K."/>
            <person name="Novoselov S.V."/>
            <person name="Paulsen I.T."/>
            <person name="Pazour G."/>
            <person name="Purton S."/>
            <person name="Ral J.P."/>
            <person name="Riano-Pachon D.M."/>
            <person name="Riekhof W."/>
            <person name="Rymarquis L."/>
            <person name="Schroda M."/>
            <person name="Stern D."/>
            <person name="Umen J."/>
            <person name="Willows R."/>
            <person name="Wilson N."/>
            <person name="Zimmer S.L."/>
            <person name="Allmer J."/>
            <person name="Balk J."/>
            <person name="Bisova K."/>
            <person name="Chen C.J."/>
            <person name="Elias M."/>
            <person name="Gendler K."/>
            <person name="Hauser C."/>
            <person name="Lamb M.R."/>
            <person name="Ledford H."/>
            <person name="Long J.C."/>
            <person name="Minagawa J."/>
            <person name="Page M.D."/>
            <person name="Pan J."/>
            <person name="Pootakham W."/>
            <person name="Roje S."/>
            <person name="Rose A."/>
            <person name="Stahlberg E."/>
            <person name="Terauchi A.M."/>
            <person name="Yang P."/>
            <person name="Ball S."/>
            <person name="Bowler C."/>
            <person name="Dieckmann C.L."/>
            <person name="Gladyshev V.N."/>
            <person name="Green P."/>
            <person name="Jorgensen R."/>
            <person name="Mayfield S."/>
            <person name="Mueller-Roeber B."/>
            <person name="Rajamani S."/>
            <person name="Sayre R.T."/>
            <person name="Brokstein P."/>
            <person name="Dubchak I."/>
            <person name="Goodstein D."/>
            <person name="Hornick L."/>
            <person name="Huang Y.W."/>
            <person name="Jhaveri J."/>
            <person name="Luo Y."/>
            <person name="Martinez D."/>
            <person name="Ngau W.C."/>
            <person name="Otillar B."/>
            <person name="Poliakov A."/>
            <person name="Porter A."/>
            <person name="Szajkowski L."/>
            <person name="Werner G."/>
            <person name="Zhou K."/>
            <person name="Grigoriev I.V."/>
            <person name="Rokhsar D.S."/>
            <person name="Grossman A.R."/>
        </authorList>
    </citation>
    <scope>NUCLEOTIDE SEQUENCE [LARGE SCALE GENOMIC DNA]</scope>
    <source>
        <strain evidence="4">CC-503</strain>
    </source>
</reference>
<dbReference type="GeneID" id="5720723"/>
<dbReference type="KEGG" id="cre:CHLRE_09g402200v5"/>
<dbReference type="PaxDb" id="3055-EDP01929"/>
<name>A0A2K3DCR4_CHLRE</name>
<dbReference type="Proteomes" id="UP000006906">
    <property type="component" value="Chromosome 9"/>
</dbReference>